<dbReference type="Gene3D" id="1.10.287.130">
    <property type="match status" value="1"/>
</dbReference>
<dbReference type="SMART" id="SM00388">
    <property type="entry name" value="HisKA"/>
    <property type="match status" value="1"/>
</dbReference>
<dbReference type="AlphaFoldDB" id="A0A2S7SWK2"/>
<keyword evidence="4" id="KW-0808">Transferase</keyword>
<dbReference type="Gene3D" id="1.25.40.10">
    <property type="entry name" value="Tetratricopeptide repeat domain"/>
    <property type="match status" value="3"/>
</dbReference>
<dbReference type="InterPro" id="IPR036890">
    <property type="entry name" value="HATPase_C_sf"/>
</dbReference>
<comment type="catalytic activity">
    <reaction evidence="1">
        <text>ATP + protein L-histidine = ADP + protein N-phospho-L-histidine.</text>
        <dbReference type="EC" id="2.7.13.3"/>
    </reaction>
</comment>
<dbReference type="InterPro" id="IPR011990">
    <property type="entry name" value="TPR-like_helical_dom_sf"/>
</dbReference>
<dbReference type="Proteomes" id="UP000239872">
    <property type="component" value="Unassembled WGS sequence"/>
</dbReference>
<dbReference type="SUPFAM" id="SSF47384">
    <property type="entry name" value="Homodimeric domain of signal transducing histidine kinase"/>
    <property type="match status" value="1"/>
</dbReference>
<keyword evidence="11" id="KW-1185">Reference proteome</keyword>
<dbReference type="GO" id="GO:0000155">
    <property type="term" value="F:phosphorelay sensor kinase activity"/>
    <property type="evidence" value="ECO:0007669"/>
    <property type="project" value="InterPro"/>
</dbReference>
<evidence type="ECO:0000259" key="9">
    <source>
        <dbReference type="PROSITE" id="PS50109"/>
    </source>
</evidence>
<evidence type="ECO:0000313" key="11">
    <source>
        <dbReference type="Proteomes" id="UP000239872"/>
    </source>
</evidence>
<evidence type="ECO:0000256" key="1">
    <source>
        <dbReference type="ARBA" id="ARBA00000085"/>
    </source>
</evidence>
<protein>
    <recommendedName>
        <fullName evidence="2">histidine kinase</fullName>
        <ecNumber evidence="2">2.7.13.3</ecNumber>
    </recommendedName>
</protein>
<proteinExistence type="predicted"/>
<dbReference type="InterPro" id="IPR004358">
    <property type="entry name" value="Sig_transdc_His_kin-like_C"/>
</dbReference>
<evidence type="ECO:0000256" key="2">
    <source>
        <dbReference type="ARBA" id="ARBA00012438"/>
    </source>
</evidence>
<evidence type="ECO:0000313" key="10">
    <source>
        <dbReference type="EMBL" id="PQJ11310.1"/>
    </source>
</evidence>
<feature type="domain" description="Histidine kinase" evidence="9">
    <location>
        <begin position="510"/>
        <end position="727"/>
    </location>
</feature>
<dbReference type="PROSITE" id="PS50109">
    <property type="entry name" value="HIS_KIN"/>
    <property type="match status" value="1"/>
</dbReference>
<dbReference type="FunFam" id="3.30.565.10:FF:000006">
    <property type="entry name" value="Sensor histidine kinase WalK"/>
    <property type="match status" value="1"/>
</dbReference>
<organism evidence="10 11">
    <name type="scientific">Flavipsychrobacter stenotrophus</name>
    <dbReference type="NCBI Taxonomy" id="2077091"/>
    <lineage>
        <taxon>Bacteria</taxon>
        <taxon>Pseudomonadati</taxon>
        <taxon>Bacteroidota</taxon>
        <taxon>Chitinophagia</taxon>
        <taxon>Chitinophagales</taxon>
        <taxon>Chitinophagaceae</taxon>
        <taxon>Flavipsychrobacter</taxon>
    </lineage>
</organism>
<evidence type="ECO:0000256" key="5">
    <source>
        <dbReference type="ARBA" id="ARBA00022777"/>
    </source>
</evidence>
<dbReference type="SMART" id="SM00028">
    <property type="entry name" value="TPR"/>
    <property type="match status" value="8"/>
</dbReference>
<dbReference type="InterPro" id="IPR050736">
    <property type="entry name" value="Sensor_HK_Regulatory"/>
</dbReference>
<dbReference type="InterPro" id="IPR019734">
    <property type="entry name" value="TPR_rpt"/>
</dbReference>
<dbReference type="OrthoDB" id="9781208at2"/>
<reference evidence="10 11" key="1">
    <citation type="submission" date="2018-01" db="EMBL/GenBank/DDBJ databases">
        <title>A novel member of the phylum Bacteroidetes isolated from glacier ice.</title>
        <authorList>
            <person name="Liu Q."/>
            <person name="Xin Y.-H."/>
        </authorList>
    </citation>
    <scope>NUCLEOTIDE SEQUENCE [LARGE SCALE GENOMIC DNA]</scope>
    <source>
        <strain evidence="10 11">RB1R16</strain>
    </source>
</reference>
<evidence type="ECO:0000256" key="4">
    <source>
        <dbReference type="ARBA" id="ARBA00022679"/>
    </source>
</evidence>
<dbReference type="InterPro" id="IPR003594">
    <property type="entry name" value="HATPase_dom"/>
</dbReference>
<dbReference type="EMBL" id="PPSL01000002">
    <property type="protein sequence ID" value="PQJ11310.1"/>
    <property type="molecule type" value="Genomic_DNA"/>
</dbReference>
<dbReference type="InterPro" id="IPR003661">
    <property type="entry name" value="HisK_dim/P_dom"/>
</dbReference>
<evidence type="ECO:0000256" key="6">
    <source>
        <dbReference type="ARBA" id="ARBA00023012"/>
    </source>
</evidence>
<keyword evidence="8" id="KW-0472">Membrane</keyword>
<dbReference type="InterPro" id="IPR036097">
    <property type="entry name" value="HisK_dim/P_sf"/>
</dbReference>
<dbReference type="EC" id="2.7.13.3" evidence="2"/>
<comment type="caution">
    <text evidence="10">The sequence shown here is derived from an EMBL/GenBank/DDBJ whole genome shotgun (WGS) entry which is preliminary data.</text>
</comment>
<gene>
    <name evidence="10" type="ORF">CJD36_005780</name>
</gene>
<dbReference type="Pfam" id="PF00512">
    <property type="entry name" value="HisKA"/>
    <property type="match status" value="1"/>
</dbReference>
<sequence>MKKRPLPHNTWRLTSAAFLCTLLCTVHCYTGYGQKLDSLKAVLLEFKNNDTTTVNIMLEMTNSYRDISPDSTEIVARRALAIAQKNDYAMGMGKSYYMIGVAHTMRNQYDSSIWYYENGLAVFHKAGLTDKECMTLYNINVSYYRMRNMDKALAALQKDSAIADQNNNYERGGRAMLAMGDIYRDKGQYADAIGCYLKALSIYEKYKVTTGISESYRDIADIYSLIGNRSKAKEYITKASALYQPIGDIQGIIVNYTSVASVYGQLQDYKNSLFYYNKALHLADSIQNHYWLGSCLINVGENYLATGQLDTALSSFTKGLEQCTITHDEVGAAFARRGIGNVLIKKGIPKEGIPHLLEAIEVMKAAGIKREISEISNMLSKAYEQTGNIGEALRYARITYAYNDTLYGENNDKHMQEVQFDYELKKKQGEIELLQKDRIIKQAKLEKQRATQWGLISGIGLLAIVVSLLYISRKREKKNKEMSMAQTAEIQKQATMLEELNQYKDKTFSVLSHDLRGPMNAFSSAMDMLDKDELSVEEFMELKPEINKQINSLNLLLDNLLNWSKSHMQGEKSILTQTIDIHKITVDNISLVQGTASKKMVTIHNNIPEHTTALADKGQIDVVIRNLINNAIKFTGERGRITLSANENAEDVSISVSDTGVGMTQQQLDKLFKVVTNNSTYGTGGEKGIGLGLLLCYEFIKANKGNITATSEPGKGSTFTITLPKQVS</sequence>
<dbReference type="InterPro" id="IPR005467">
    <property type="entry name" value="His_kinase_dom"/>
</dbReference>
<dbReference type="SUPFAM" id="SSF55874">
    <property type="entry name" value="ATPase domain of HSP90 chaperone/DNA topoisomerase II/histidine kinase"/>
    <property type="match status" value="1"/>
</dbReference>
<keyword evidence="5" id="KW-0418">Kinase</keyword>
<dbReference type="PRINTS" id="PR00344">
    <property type="entry name" value="BCTRLSENSOR"/>
</dbReference>
<dbReference type="PROSITE" id="PS50005">
    <property type="entry name" value="TPR"/>
    <property type="match status" value="1"/>
</dbReference>
<dbReference type="PANTHER" id="PTHR43711">
    <property type="entry name" value="TWO-COMPONENT HISTIDINE KINASE"/>
    <property type="match status" value="1"/>
</dbReference>
<keyword evidence="8" id="KW-1133">Transmembrane helix</keyword>
<dbReference type="SUPFAM" id="SSF48452">
    <property type="entry name" value="TPR-like"/>
    <property type="match status" value="3"/>
</dbReference>
<dbReference type="RefSeq" id="WP_105038189.1">
    <property type="nucleotide sequence ID" value="NZ_PPSL01000002.1"/>
</dbReference>
<name>A0A2S7SWK2_9BACT</name>
<dbReference type="SMART" id="SM00387">
    <property type="entry name" value="HATPase_c"/>
    <property type="match status" value="1"/>
</dbReference>
<accession>A0A2S7SWK2</accession>
<dbReference type="Gene3D" id="3.30.565.10">
    <property type="entry name" value="Histidine kinase-like ATPase, C-terminal domain"/>
    <property type="match status" value="1"/>
</dbReference>
<feature type="repeat" description="TPR" evidence="7">
    <location>
        <begin position="173"/>
        <end position="206"/>
    </location>
</feature>
<keyword evidence="6" id="KW-0902">Two-component regulatory system</keyword>
<feature type="transmembrane region" description="Helical" evidence="8">
    <location>
        <begin position="453"/>
        <end position="472"/>
    </location>
</feature>
<dbReference type="Pfam" id="PF02518">
    <property type="entry name" value="HATPase_c"/>
    <property type="match status" value="1"/>
</dbReference>
<keyword evidence="8" id="KW-0812">Transmembrane</keyword>
<dbReference type="Pfam" id="PF13424">
    <property type="entry name" value="TPR_12"/>
    <property type="match status" value="2"/>
</dbReference>
<keyword evidence="3" id="KW-0597">Phosphoprotein</keyword>
<evidence type="ECO:0000256" key="8">
    <source>
        <dbReference type="SAM" id="Phobius"/>
    </source>
</evidence>
<evidence type="ECO:0000256" key="3">
    <source>
        <dbReference type="ARBA" id="ARBA00022553"/>
    </source>
</evidence>
<dbReference type="PANTHER" id="PTHR43711:SF1">
    <property type="entry name" value="HISTIDINE KINASE 1"/>
    <property type="match status" value="1"/>
</dbReference>
<evidence type="ECO:0000256" key="7">
    <source>
        <dbReference type="PROSITE-ProRule" id="PRU00339"/>
    </source>
</evidence>
<keyword evidence="7" id="KW-0802">TPR repeat</keyword>